<accession>A0A2A9F0Y5</accession>
<comment type="caution">
    <text evidence="1">The sequence shown here is derived from an EMBL/GenBank/DDBJ whole genome shotgun (WGS) entry which is preliminary data.</text>
</comment>
<dbReference type="EMBL" id="PDJI01000003">
    <property type="protein sequence ID" value="PFG44964.1"/>
    <property type="molecule type" value="Genomic_DNA"/>
</dbReference>
<reference evidence="1 2" key="1">
    <citation type="submission" date="2017-10" db="EMBL/GenBank/DDBJ databases">
        <title>Sequencing the genomes of 1000 actinobacteria strains.</title>
        <authorList>
            <person name="Klenk H.-P."/>
        </authorList>
    </citation>
    <scope>NUCLEOTIDE SEQUENCE [LARGE SCALE GENOMIC DNA]</scope>
    <source>
        <strain evidence="1 2">DSM 21838</strain>
    </source>
</reference>
<dbReference type="Proteomes" id="UP000222106">
    <property type="component" value="Unassembled WGS sequence"/>
</dbReference>
<keyword evidence="2" id="KW-1185">Reference proteome</keyword>
<evidence type="ECO:0000313" key="1">
    <source>
        <dbReference type="EMBL" id="PFG44964.1"/>
    </source>
</evidence>
<proteinExistence type="predicted"/>
<dbReference type="RefSeq" id="WP_098482172.1">
    <property type="nucleotide sequence ID" value="NZ_PDJI01000003.1"/>
</dbReference>
<dbReference type="PROSITE" id="PS51257">
    <property type="entry name" value="PROKAR_LIPOPROTEIN"/>
    <property type="match status" value="1"/>
</dbReference>
<protein>
    <submittedName>
        <fullName evidence="1">Uncharacterized protein</fullName>
    </submittedName>
</protein>
<gene>
    <name evidence="1" type="ORF">ATJ97_0242</name>
</gene>
<organism evidence="1 2">
    <name type="scientific">Georgenia soli</name>
    <dbReference type="NCBI Taxonomy" id="638953"/>
    <lineage>
        <taxon>Bacteria</taxon>
        <taxon>Bacillati</taxon>
        <taxon>Actinomycetota</taxon>
        <taxon>Actinomycetes</taxon>
        <taxon>Micrococcales</taxon>
        <taxon>Bogoriellaceae</taxon>
        <taxon>Georgenia</taxon>
    </lineage>
</organism>
<dbReference type="AlphaFoldDB" id="A0A2A9F0Y5"/>
<sequence>MKYVLLYLLGLAISCAVLFLVVRAAVLDAARRALAEHRTISLFSDAAVEDEEEEKEEIPETRFLDRFRD</sequence>
<name>A0A2A9F0Y5_9MICO</name>
<evidence type="ECO:0000313" key="2">
    <source>
        <dbReference type="Proteomes" id="UP000222106"/>
    </source>
</evidence>